<evidence type="ECO:0000256" key="1">
    <source>
        <dbReference type="ARBA" id="ARBA00004141"/>
    </source>
</evidence>
<keyword evidence="2 5" id="KW-0812">Transmembrane</keyword>
<keyword evidence="3 5" id="KW-1133">Transmembrane helix</keyword>
<dbReference type="PIRSF" id="PIRSF015380">
    <property type="entry name" value="Site-sp_rcmb"/>
    <property type="match status" value="1"/>
</dbReference>
<evidence type="ECO:0000313" key="6">
    <source>
        <dbReference type="EMBL" id="UZD54702.1"/>
    </source>
</evidence>
<reference evidence="6" key="1">
    <citation type="submission" date="2022-10" db="EMBL/GenBank/DDBJ databases">
        <title>Complete genome sequence of Schlegelella aquatica LMG 23380.</title>
        <authorList>
            <person name="Musilova J."/>
            <person name="Kourilova X."/>
            <person name="Bezdicek M."/>
            <person name="Hermankova K."/>
            <person name="Obruca S."/>
            <person name="Sedlar K."/>
        </authorList>
    </citation>
    <scope>NUCLEOTIDE SEQUENCE</scope>
    <source>
        <strain evidence="6">LMG 23380</strain>
    </source>
</reference>
<keyword evidence="4 5" id="KW-0472">Membrane</keyword>
<evidence type="ECO:0000256" key="4">
    <source>
        <dbReference type="ARBA" id="ARBA00023136"/>
    </source>
</evidence>
<evidence type="ECO:0000256" key="3">
    <source>
        <dbReference type="ARBA" id="ARBA00022989"/>
    </source>
</evidence>
<feature type="transmembrane region" description="Helical" evidence="5">
    <location>
        <begin position="430"/>
        <end position="454"/>
    </location>
</feature>
<evidence type="ECO:0000256" key="5">
    <source>
        <dbReference type="SAM" id="Phobius"/>
    </source>
</evidence>
<protein>
    <submittedName>
        <fullName evidence="6">Site-specific recombinase</fullName>
    </submittedName>
</protein>
<organism evidence="6 7">
    <name type="scientific">Caldimonas aquatica</name>
    <dbReference type="NCBI Taxonomy" id="376175"/>
    <lineage>
        <taxon>Bacteria</taxon>
        <taxon>Pseudomonadati</taxon>
        <taxon>Pseudomonadota</taxon>
        <taxon>Betaproteobacteria</taxon>
        <taxon>Burkholderiales</taxon>
        <taxon>Sphaerotilaceae</taxon>
        <taxon>Caldimonas</taxon>
    </lineage>
</organism>
<evidence type="ECO:0000256" key="2">
    <source>
        <dbReference type="ARBA" id="ARBA00022692"/>
    </source>
</evidence>
<feature type="transmembrane region" description="Helical" evidence="5">
    <location>
        <begin position="607"/>
        <end position="629"/>
    </location>
</feature>
<feature type="transmembrane region" description="Helical" evidence="5">
    <location>
        <begin position="662"/>
        <end position="687"/>
    </location>
</feature>
<dbReference type="InterPro" id="IPR011385">
    <property type="entry name" value="Site-sp_rcmbase"/>
</dbReference>
<evidence type="ECO:0000313" key="7">
    <source>
        <dbReference type="Proteomes" id="UP001163266"/>
    </source>
</evidence>
<dbReference type="Pfam" id="PF10136">
    <property type="entry name" value="SpecificRecomb"/>
    <property type="match status" value="1"/>
</dbReference>
<feature type="transmembrane region" description="Helical" evidence="5">
    <location>
        <begin position="540"/>
        <end position="565"/>
    </location>
</feature>
<keyword evidence="7" id="KW-1185">Reference proteome</keyword>
<dbReference type="RefSeq" id="WP_264892316.1">
    <property type="nucleotide sequence ID" value="NZ_CP110257.1"/>
</dbReference>
<name>A0ABY6MRT2_9BURK</name>
<accession>A0ABY6MRT2</accession>
<dbReference type="InterPro" id="IPR023271">
    <property type="entry name" value="Aquaporin-like"/>
</dbReference>
<dbReference type="Proteomes" id="UP001163266">
    <property type="component" value="Chromosome"/>
</dbReference>
<dbReference type="Gene3D" id="1.20.1080.10">
    <property type="entry name" value="Glycerol uptake facilitator protein"/>
    <property type="match status" value="1"/>
</dbReference>
<sequence length="727" mass="78732">MKGKLLALLRQSTWDLNSLLAALEPGAAAAERNLWWVRLAEWLRHAPVHAEPGTRGDTPLPVLRLRLLLQRLEREPDARSRVARTLASTLREMDATLLLADFGFAPRMAFFSEVGERLQRRLLPGTPETRDLSELFQLVFSHPEDADWLASIDDETLARVGALVAEALAPPEQAEEAPAAGPGGAATRWRGALLDALMFCISQVEATAFSAEVRTRMSPQAQPLVPFRQLMRSFEALRGLIEDEDGGALGLRDPGTEAGPAAQAARTADLERAMSYMRAVLDACRRDAATVRDHLEEHGISVDIVFATQQLQARLDRIERLLECLLSAPGTPGAACGRQTGPSEAARAVQRLFVEFAQTAQHRRSVRALLARNYSLLARKVVERSAEAGEHYITRTRSEYLQMVGRAAGGGAITAITVFVKFLLTGWGLSPFFAGLAAGLNYAVSFVAIQLAHFTLATKQPAMTAPAMAARLADVGTDEAVERFVDELAHLTRTQVAGILGNVMVVLPCVWALQGLAQWALGAPLVGEAKARWAVESLSVLGWTPVFAAGTGVLLFASSLVAGWAENWFVLHRLGSALRWNPRILSRLGAARAQRWAAFLESNISGFAGNVSLGLMLGLVPAVAVFFGIHFDVRHVTLASGQLGAALGALGGQLVYEPAFWLAVAGIAVTGALNVTVSFLLAFRLALRSRNLRLRDRARIYAAVRRRLVQRPGSFLWPPRAAKAQPA</sequence>
<comment type="subcellular location">
    <subcellularLocation>
        <location evidence="1">Membrane</location>
        <topology evidence="1">Multi-pass membrane protein</topology>
    </subcellularLocation>
</comment>
<gene>
    <name evidence="6" type="ORF">OMP39_13735</name>
</gene>
<proteinExistence type="predicted"/>
<dbReference type="EMBL" id="CP110257">
    <property type="protein sequence ID" value="UZD54702.1"/>
    <property type="molecule type" value="Genomic_DNA"/>
</dbReference>